<organism evidence="1 2">
    <name type="scientific">Arthrobacter ramosus</name>
    <dbReference type="NCBI Taxonomy" id="1672"/>
    <lineage>
        <taxon>Bacteria</taxon>
        <taxon>Bacillati</taxon>
        <taxon>Actinomycetota</taxon>
        <taxon>Actinomycetes</taxon>
        <taxon>Micrococcales</taxon>
        <taxon>Micrococcaceae</taxon>
        <taxon>Arthrobacter</taxon>
    </lineage>
</organism>
<evidence type="ECO:0000313" key="1">
    <source>
        <dbReference type="EMBL" id="MFB9822505.1"/>
    </source>
</evidence>
<name>A0ABV5Y7V0_ARTRM</name>
<dbReference type="RefSeq" id="WP_234753777.1">
    <property type="nucleotide sequence ID" value="NZ_BAAAWN010000001.1"/>
</dbReference>
<proteinExistence type="predicted"/>
<dbReference type="EMBL" id="JBHMBC010000043">
    <property type="protein sequence ID" value="MFB9822505.1"/>
    <property type="molecule type" value="Genomic_DNA"/>
</dbReference>
<sequence length="60" mass="6361">MTRSVTLFPGVDGTALRDLLKELPTDIADSFRTMWTNDVTASFRVRTIAVAGGGTSGLSS</sequence>
<dbReference type="Proteomes" id="UP001589702">
    <property type="component" value="Unassembled WGS sequence"/>
</dbReference>
<comment type="caution">
    <text evidence="1">The sequence shown here is derived from an EMBL/GenBank/DDBJ whole genome shotgun (WGS) entry which is preliminary data.</text>
</comment>
<accession>A0ABV5Y7V0</accession>
<gene>
    <name evidence="1" type="ORF">ACFFP1_23820</name>
</gene>
<reference evidence="1 2" key="1">
    <citation type="submission" date="2024-09" db="EMBL/GenBank/DDBJ databases">
        <authorList>
            <person name="Sun Q."/>
            <person name="Mori K."/>
        </authorList>
    </citation>
    <scope>NUCLEOTIDE SEQUENCE [LARGE SCALE GENOMIC DNA]</scope>
    <source>
        <strain evidence="1 2">JCM 1334</strain>
    </source>
</reference>
<keyword evidence="2" id="KW-1185">Reference proteome</keyword>
<protein>
    <submittedName>
        <fullName evidence="1">Uncharacterized protein</fullName>
    </submittedName>
</protein>
<evidence type="ECO:0000313" key="2">
    <source>
        <dbReference type="Proteomes" id="UP001589702"/>
    </source>
</evidence>